<dbReference type="OrthoDB" id="9665249at2759"/>
<dbReference type="GO" id="GO:0005737">
    <property type="term" value="C:cytoplasm"/>
    <property type="evidence" value="ECO:0007669"/>
    <property type="project" value="TreeGrafter"/>
</dbReference>
<organism evidence="1 2">
    <name type="scientific">Erinaceus europaeus</name>
    <name type="common">Western European hedgehog</name>
    <dbReference type="NCBI Taxonomy" id="9365"/>
    <lineage>
        <taxon>Eukaryota</taxon>
        <taxon>Metazoa</taxon>
        <taxon>Chordata</taxon>
        <taxon>Craniata</taxon>
        <taxon>Vertebrata</taxon>
        <taxon>Euteleostomi</taxon>
        <taxon>Mammalia</taxon>
        <taxon>Eutheria</taxon>
        <taxon>Laurasiatheria</taxon>
        <taxon>Eulipotyphla</taxon>
        <taxon>Erinaceidae</taxon>
        <taxon>Erinaceinae</taxon>
        <taxon>Erinaceus</taxon>
    </lineage>
</organism>
<dbReference type="Pfam" id="PF15382">
    <property type="entry name" value="DUF4609"/>
    <property type="match status" value="1"/>
</dbReference>
<evidence type="ECO:0000313" key="2">
    <source>
        <dbReference type="RefSeq" id="XP_016047149.1"/>
    </source>
</evidence>
<keyword evidence="1" id="KW-1185">Reference proteome</keyword>
<dbReference type="eggNOG" id="ENOG502TF19">
    <property type="taxonomic scope" value="Eukaryota"/>
</dbReference>
<dbReference type="CTD" id="124045"/>
<dbReference type="InParanoid" id="A0A1S3WLZ1"/>
<dbReference type="GeneID" id="103121276"/>
<dbReference type="Proteomes" id="UP001652624">
    <property type="component" value="Chromosome 2"/>
</dbReference>
<protein>
    <submittedName>
        <fullName evidence="2">Spermatogenesis-associated protein 33 isoform X2</fullName>
    </submittedName>
</protein>
<gene>
    <name evidence="2" type="primary">SPATA33</name>
</gene>
<dbReference type="PANTHER" id="PTHR38649:SF1">
    <property type="entry name" value="SPERMATOGENESIS-ASSOCIATED PROTEIN 33"/>
    <property type="match status" value="1"/>
</dbReference>
<proteinExistence type="predicted"/>
<evidence type="ECO:0000313" key="1">
    <source>
        <dbReference type="Proteomes" id="UP001652624"/>
    </source>
</evidence>
<dbReference type="AlphaFoldDB" id="A0A1S3WLZ1"/>
<dbReference type="RefSeq" id="XP_016047149.1">
    <property type="nucleotide sequence ID" value="XM_016191663.2"/>
</dbReference>
<reference evidence="1" key="1">
    <citation type="submission" date="2025-05" db="UniProtKB">
        <authorList>
            <consortium name="RefSeq"/>
        </authorList>
    </citation>
    <scope>NUCLEOTIDE SEQUENCE [LARGE SCALE GENOMIC DNA]</scope>
</reference>
<dbReference type="PANTHER" id="PTHR38649">
    <property type="entry name" value="SPERMATOGENESIS-ASSOCIATED PROTEIN 33"/>
    <property type="match status" value="1"/>
</dbReference>
<dbReference type="InterPro" id="IPR027930">
    <property type="entry name" value="DUF4609"/>
</dbReference>
<accession>A0A1S3WLZ1</accession>
<sequence length="119" mass="13655">MGLSKSKSKFSKGEEQEYTDSCSKCKSQVPKWIRPVYNILPKKWLDSSMKESLGVKRISSMTNGFIPQIIVTRPSTETLRSCNAIEEEQKTIRETAECSIYCRHRNPSTVDAYNLQDKE</sequence>
<name>A0A1S3WLZ1_ERIEU</name>
<dbReference type="GO" id="GO:0005634">
    <property type="term" value="C:nucleus"/>
    <property type="evidence" value="ECO:0007669"/>
    <property type="project" value="TreeGrafter"/>
</dbReference>
<reference evidence="2" key="2">
    <citation type="submission" date="2025-08" db="UniProtKB">
        <authorList>
            <consortium name="RefSeq"/>
        </authorList>
    </citation>
    <scope>IDENTIFICATION</scope>
</reference>